<dbReference type="EMBL" id="AP011546">
    <property type="protein sequence ID" value="BAI68171.1"/>
    <property type="molecule type" value="Genomic_DNA"/>
</dbReference>
<keyword evidence="9" id="KW-1278">Translocase</keyword>
<keyword evidence="6 9" id="KW-1133">Transmembrane helix</keyword>
<evidence type="ECO:0000256" key="9">
    <source>
        <dbReference type="RuleBase" id="RU003640"/>
    </source>
</evidence>
<dbReference type="InterPro" id="IPR000440">
    <property type="entry name" value="NADH_UbQ/plastoQ_OxRdtase_su3"/>
</dbReference>
<dbReference type="CTD" id="4537"/>
<dbReference type="AlphaFoldDB" id="D3DKM2"/>
<dbReference type="Gene3D" id="1.20.58.1610">
    <property type="entry name" value="NADH:ubiquinone/plastoquinone oxidoreductase, chain 3"/>
    <property type="match status" value="1"/>
</dbReference>
<comment type="function">
    <text evidence="9">Core subunit of the mitochondrial membrane respiratory chain NADH dehydrogenase (Complex I) which catalyzes electron transfer from NADH through the respiratory chain, using ubiquinone as an electron acceptor. Essential for the catalytic activity of complex I.</text>
</comment>
<dbReference type="PANTHER" id="PTHR11058">
    <property type="entry name" value="NADH-UBIQUINONE OXIDOREDUCTASE CHAIN 3"/>
    <property type="match status" value="1"/>
</dbReference>
<reference evidence="10" key="2">
    <citation type="submission" date="2010-02" db="EMBL/GenBank/DDBJ databases">
        <title>CMarZ DNA Barcode.</title>
        <authorList>
            <person name="Machida R.J."/>
            <person name="Nishida S."/>
        </authorList>
    </citation>
    <scope>NUCLEOTIDE SEQUENCE</scope>
</reference>
<keyword evidence="9" id="KW-0249">Electron transport</keyword>
<keyword evidence="4 9" id="KW-0813">Transport</keyword>
<sequence length="107" mass="12561">MLYMGTYFVVSIFLTCVLIACLVFSFKIINLMEKSSPFECGFDPVGNTRMPFSIKFFLLAVIFLVFDIEVTLILPFFFCGYYMIWFLSLLLVGLFYEWFYGGLDWII</sequence>
<feature type="transmembrane region" description="Helical" evidence="9">
    <location>
        <begin position="6"/>
        <end position="26"/>
    </location>
</feature>
<evidence type="ECO:0000256" key="5">
    <source>
        <dbReference type="ARBA" id="ARBA00022692"/>
    </source>
</evidence>
<dbReference type="EC" id="7.1.1.2" evidence="9"/>
<keyword evidence="9" id="KW-0520">NAD</keyword>
<evidence type="ECO:0000256" key="3">
    <source>
        <dbReference type="ARBA" id="ARBA00021007"/>
    </source>
</evidence>
<evidence type="ECO:0000256" key="6">
    <source>
        <dbReference type="ARBA" id="ARBA00022989"/>
    </source>
</evidence>
<keyword evidence="9" id="KW-0679">Respiratory chain</keyword>
<feature type="transmembrane region" description="Helical" evidence="9">
    <location>
        <begin position="84"/>
        <end position="103"/>
    </location>
</feature>
<geneLocation type="mitochondrion" evidence="10"/>
<gene>
    <name evidence="10" type="primary">ND3</name>
</gene>
<organism evidence="10">
    <name type="scientific">Decipisagitta decipiens</name>
    <dbReference type="NCBI Taxonomy" id="366427"/>
    <lineage>
        <taxon>Eukaryota</taxon>
        <taxon>Metazoa</taxon>
        <taxon>Spiralia</taxon>
        <taxon>Gnathifera</taxon>
        <taxon>Chaetognatha</taxon>
        <taxon>Sagittoidea</taxon>
        <taxon>Aphragmophora</taxon>
        <taxon>Ctenodontina</taxon>
        <taxon>Sagittidae</taxon>
        <taxon>Decipisagitta</taxon>
    </lineage>
</organism>
<evidence type="ECO:0000256" key="7">
    <source>
        <dbReference type="ARBA" id="ARBA00023136"/>
    </source>
</evidence>
<dbReference type="InterPro" id="IPR038430">
    <property type="entry name" value="NDAH_ubi_oxred_su3_sf"/>
</dbReference>
<keyword evidence="5 9" id="KW-0812">Transmembrane</keyword>
<feature type="transmembrane region" description="Helical" evidence="9">
    <location>
        <begin position="56"/>
        <end position="78"/>
    </location>
</feature>
<keyword evidence="9" id="KW-0830">Ubiquinone</keyword>
<comment type="catalytic activity">
    <reaction evidence="8 9">
        <text>a ubiquinone + NADH + 5 H(+)(in) = a ubiquinol + NAD(+) + 4 H(+)(out)</text>
        <dbReference type="Rhea" id="RHEA:29091"/>
        <dbReference type="Rhea" id="RHEA-COMP:9565"/>
        <dbReference type="Rhea" id="RHEA-COMP:9566"/>
        <dbReference type="ChEBI" id="CHEBI:15378"/>
        <dbReference type="ChEBI" id="CHEBI:16389"/>
        <dbReference type="ChEBI" id="CHEBI:17976"/>
        <dbReference type="ChEBI" id="CHEBI:57540"/>
        <dbReference type="ChEBI" id="CHEBI:57945"/>
        <dbReference type="EC" id="7.1.1.2"/>
    </reaction>
</comment>
<name>D3DKM2_9BILA</name>
<dbReference type="PANTHER" id="PTHR11058:SF9">
    <property type="entry name" value="NADH-UBIQUINONE OXIDOREDUCTASE CHAIN 3"/>
    <property type="match status" value="1"/>
</dbReference>
<comment type="similarity">
    <text evidence="2 9">Belongs to the complex I subunit 3 family.</text>
</comment>
<reference evidence="10" key="1">
    <citation type="journal article" date="2010" name="Comp. Biochem. Physiol. Part D Genomics Proteomics">
        <title>Complete mitochondrial genome sequences of the three pelagic chaetognaths Sagitta nagae, Sagitta decipiens and Sagitta enflata.</title>
        <authorList>
            <person name="Miyamoto H."/>
            <person name="Machida R.J."/>
            <person name="Nishida S."/>
        </authorList>
    </citation>
    <scope>NUCLEOTIDE SEQUENCE</scope>
</reference>
<proteinExistence type="inferred from homology"/>
<dbReference type="GO" id="GO:0030964">
    <property type="term" value="C:NADH dehydrogenase complex"/>
    <property type="evidence" value="ECO:0007669"/>
    <property type="project" value="TreeGrafter"/>
</dbReference>
<evidence type="ECO:0000313" key="10">
    <source>
        <dbReference type="EMBL" id="BAI68171.1"/>
    </source>
</evidence>
<accession>D3DKM2</accession>
<dbReference type="GO" id="GO:0008137">
    <property type="term" value="F:NADH dehydrogenase (ubiquinone) activity"/>
    <property type="evidence" value="ECO:0007669"/>
    <property type="project" value="UniProtKB-UniRule"/>
</dbReference>
<comment type="subcellular location">
    <subcellularLocation>
        <location evidence="1">Membrane</location>
    </subcellularLocation>
    <subcellularLocation>
        <location evidence="9">Mitochondrion membrane</location>
        <topology evidence="9">Multi-pass membrane protein</topology>
    </subcellularLocation>
</comment>
<dbReference type="GeneID" id="8774256"/>
<protein>
    <recommendedName>
        <fullName evidence="3 9">NADH-ubiquinone oxidoreductase chain 3</fullName>
        <ecNumber evidence="9">7.1.1.2</ecNumber>
    </recommendedName>
</protein>
<evidence type="ECO:0000256" key="2">
    <source>
        <dbReference type="ARBA" id="ARBA00008472"/>
    </source>
</evidence>
<dbReference type="Pfam" id="PF00507">
    <property type="entry name" value="Oxidored_q4"/>
    <property type="match status" value="1"/>
</dbReference>
<keyword evidence="9 10" id="KW-0496">Mitochondrion</keyword>
<dbReference type="RefSeq" id="YP_003433780.1">
    <property type="nucleotide sequence ID" value="NC_013811.1"/>
</dbReference>
<evidence type="ECO:0000256" key="8">
    <source>
        <dbReference type="ARBA" id="ARBA00049551"/>
    </source>
</evidence>
<evidence type="ECO:0000256" key="4">
    <source>
        <dbReference type="ARBA" id="ARBA00022448"/>
    </source>
</evidence>
<dbReference type="GO" id="GO:0031966">
    <property type="term" value="C:mitochondrial membrane"/>
    <property type="evidence" value="ECO:0007669"/>
    <property type="project" value="UniProtKB-SubCell"/>
</dbReference>
<evidence type="ECO:0000256" key="1">
    <source>
        <dbReference type="ARBA" id="ARBA00004370"/>
    </source>
</evidence>
<keyword evidence="7 9" id="KW-0472">Membrane</keyword>